<keyword evidence="6" id="KW-0614">Plasmid</keyword>
<feature type="transmembrane region" description="Helical" evidence="5">
    <location>
        <begin position="12"/>
        <end position="33"/>
    </location>
</feature>
<keyword evidence="4 5" id="KW-0472">Membrane</keyword>
<evidence type="ECO:0000256" key="5">
    <source>
        <dbReference type="SAM" id="Phobius"/>
    </source>
</evidence>
<name>A0A7S9DQE2_ACIJO</name>
<feature type="transmembrane region" description="Helical" evidence="5">
    <location>
        <begin position="45"/>
        <end position="64"/>
    </location>
</feature>
<proteinExistence type="predicted"/>
<geneLocation type="plasmid" evidence="6">
    <name>pR4WN_E10B</name>
</geneLocation>
<keyword evidence="3 5" id="KW-1133">Transmembrane helix</keyword>
<dbReference type="GO" id="GO:0016020">
    <property type="term" value="C:membrane"/>
    <property type="evidence" value="ECO:0007669"/>
    <property type="project" value="UniProtKB-SubCell"/>
</dbReference>
<evidence type="ECO:0000313" key="6">
    <source>
        <dbReference type="EMBL" id="QPG01525.1"/>
    </source>
</evidence>
<dbReference type="Pfam" id="PF02535">
    <property type="entry name" value="Zip"/>
    <property type="match status" value="1"/>
</dbReference>
<evidence type="ECO:0000256" key="3">
    <source>
        <dbReference type="ARBA" id="ARBA00022989"/>
    </source>
</evidence>
<organism evidence="6">
    <name type="scientific">Acinetobacter johnsonii</name>
    <dbReference type="NCBI Taxonomy" id="40214"/>
    <lineage>
        <taxon>Bacteria</taxon>
        <taxon>Pseudomonadati</taxon>
        <taxon>Pseudomonadota</taxon>
        <taxon>Gammaproteobacteria</taxon>
        <taxon>Moraxellales</taxon>
        <taxon>Moraxellaceae</taxon>
        <taxon>Acinetobacter</taxon>
    </lineage>
</organism>
<comment type="subcellular location">
    <subcellularLocation>
        <location evidence="1">Membrane</location>
        <topology evidence="1">Multi-pass membrane protein</topology>
    </subcellularLocation>
</comment>
<evidence type="ECO:0000256" key="2">
    <source>
        <dbReference type="ARBA" id="ARBA00022692"/>
    </source>
</evidence>
<accession>A0A7S9DQE2</accession>
<protein>
    <submittedName>
        <fullName evidence="6">Putative cation transporter</fullName>
    </submittedName>
</protein>
<dbReference type="GO" id="GO:0046873">
    <property type="term" value="F:metal ion transmembrane transporter activity"/>
    <property type="evidence" value="ECO:0007669"/>
    <property type="project" value="InterPro"/>
</dbReference>
<evidence type="ECO:0000256" key="4">
    <source>
        <dbReference type="ARBA" id="ARBA00023136"/>
    </source>
</evidence>
<feature type="transmembrane region" description="Helical" evidence="5">
    <location>
        <begin position="234"/>
        <end position="254"/>
    </location>
</feature>
<dbReference type="EMBL" id="MT742181">
    <property type="protein sequence ID" value="QPG01525.1"/>
    <property type="molecule type" value="Genomic_DNA"/>
</dbReference>
<dbReference type="AlphaFoldDB" id="A0A7S9DQE2"/>
<dbReference type="InterPro" id="IPR003689">
    <property type="entry name" value="ZIP"/>
</dbReference>
<gene>
    <name evidence="6" type="ORF">E10B_00211</name>
</gene>
<sequence>MTITPVDSIITAIAWGGVPAAGIMLGTLLGIFAPLTHGTIARSMSVGAGLLLAAATVELAAEVFKVTPYMGVLALLIGAAAFSAGNAWLSSRGAQHRKRCGECVAQPSEAEMPNSGLAIAMGTAMDAVPEALVLGLVLYSHGPEVALIVAITLGNLPEAMSASAGMRAANRSVGWILWLWGLIAAATALLTGAGFAMAGTLTENTALLLQAFGAGALLAMVSETLLPEAAHEGPAYSGLVTALGFAALLLVALLV</sequence>
<evidence type="ECO:0000256" key="1">
    <source>
        <dbReference type="ARBA" id="ARBA00004141"/>
    </source>
</evidence>
<reference evidence="6" key="1">
    <citation type="submission" date="2020-07" db="EMBL/GenBank/DDBJ databases">
        <title>A novel family of multi-drug resistance mega-plasmids in Acinetobacter species.</title>
        <authorList>
            <person name="Ghaly T.M."/>
            <person name="Sajjad A."/>
            <person name="Tetu S.G."/>
            <person name="Gillings M.R."/>
        </authorList>
    </citation>
    <scope>NUCLEOTIDE SEQUENCE</scope>
    <source>
        <strain evidence="6">E10B</strain>
        <plasmid evidence="6">pR4WN_E10B</plasmid>
    </source>
</reference>
<feature type="transmembrane region" description="Helical" evidence="5">
    <location>
        <begin position="70"/>
        <end position="89"/>
    </location>
</feature>
<dbReference type="RefSeq" id="WP_197793538.1">
    <property type="nucleotide sequence ID" value="NZ_MT742181.1"/>
</dbReference>
<feature type="transmembrane region" description="Helical" evidence="5">
    <location>
        <begin position="173"/>
        <end position="198"/>
    </location>
</feature>
<keyword evidence="2 5" id="KW-0812">Transmembrane</keyword>